<organism evidence="1 2">
    <name type="scientific">Caerostris darwini</name>
    <dbReference type="NCBI Taxonomy" id="1538125"/>
    <lineage>
        <taxon>Eukaryota</taxon>
        <taxon>Metazoa</taxon>
        <taxon>Ecdysozoa</taxon>
        <taxon>Arthropoda</taxon>
        <taxon>Chelicerata</taxon>
        <taxon>Arachnida</taxon>
        <taxon>Araneae</taxon>
        <taxon>Araneomorphae</taxon>
        <taxon>Entelegynae</taxon>
        <taxon>Araneoidea</taxon>
        <taxon>Araneidae</taxon>
        <taxon>Caerostris</taxon>
    </lineage>
</organism>
<keyword evidence="2" id="KW-1185">Reference proteome</keyword>
<accession>A0AAV4MD70</accession>
<evidence type="ECO:0000313" key="1">
    <source>
        <dbReference type="EMBL" id="GIX70336.1"/>
    </source>
</evidence>
<reference evidence="1 2" key="1">
    <citation type="submission" date="2021-06" db="EMBL/GenBank/DDBJ databases">
        <title>Caerostris darwini draft genome.</title>
        <authorList>
            <person name="Kono N."/>
            <person name="Arakawa K."/>
        </authorList>
    </citation>
    <scope>NUCLEOTIDE SEQUENCE [LARGE SCALE GENOMIC DNA]</scope>
</reference>
<gene>
    <name evidence="1" type="ORF">CDAR_97891</name>
</gene>
<dbReference type="AlphaFoldDB" id="A0AAV4MD70"/>
<protein>
    <submittedName>
        <fullName evidence="1">Uncharacterized protein</fullName>
    </submittedName>
</protein>
<proteinExistence type="predicted"/>
<dbReference type="EMBL" id="BPLQ01000358">
    <property type="protein sequence ID" value="GIX70336.1"/>
    <property type="molecule type" value="Genomic_DNA"/>
</dbReference>
<name>A0AAV4MD70_9ARAC</name>
<sequence>MNCESQSTEISKRRREKLLLHQTLTKQHKIQLRQLIGHFLCVASALDETSVQHTLFAPLSIGLSSRIALWVDSLEAVAQHSFKRTITVASMELILSILLHKHHFFL</sequence>
<comment type="caution">
    <text evidence="1">The sequence shown here is derived from an EMBL/GenBank/DDBJ whole genome shotgun (WGS) entry which is preliminary data.</text>
</comment>
<evidence type="ECO:0000313" key="2">
    <source>
        <dbReference type="Proteomes" id="UP001054837"/>
    </source>
</evidence>
<dbReference type="Proteomes" id="UP001054837">
    <property type="component" value="Unassembled WGS sequence"/>
</dbReference>